<protein>
    <submittedName>
        <fullName evidence="2">Uncharacterized protein</fullName>
    </submittedName>
</protein>
<dbReference type="AlphaFoldDB" id="A0AA37WQD5"/>
<sequence length="138" mass="15504">MQYQCAHCKKVFREQEAKVENWADNQSNMICPHCDVALLPGTRQPPTLKERFQKISVKHLSFCVAFMLGLLFLERRAGLPPLFPYIATLLAALGVVIHGWFQADGPEPTQTVDLMMDKSSGGNVYEFNPSRSGSDHTH</sequence>
<feature type="transmembrane region" description="Helical" evidence="1">
    <location>
        <begin position="82"/>
        <end position="101"/>
    </location>
</feature>
<reference evidence="2 3" key="1">
    <citation type="journal article" date="2014" name="Int. J. Syst. Evol. Microbiol.">
        <title>Complete genome sequence of Corynebacterium casei LMG S-19264T (=DSM 44701T), isolated from a smear-ripened cheese.</title>
        <authorList>
            <consortium name="US DOE Joint Genome Institute (JGI-PGF)"/>
            <person name="Walter F."/>
            <person name="Albersmeier A."/>
            <person name="Kalinowski J."/>
            <person name="Ruckert C."/>
        </authorList>
    </citation>
    <scope>NUCLEOTIDE SEQUENCE [LARGE SCALE GENOMIC DNA]</scope>
    <source>
        <strain evidence="2 3">NBRC 110095</strain>
    </source>
</reference>
<keyword evidence="1" id="KW-0812">Transmembrane</keyword>
<evidence type="ECO:0000313" key="2">
    <source>
        <dbReference type="EMBL" id="GLS27966.1"/>
    </source>
</evidence>
<keyword evidence="1" id="KW-1133">Transmembrane helix</keyword>
<proteinExistence type="predicted"/>
<accession>A0AA37WQD5</accession>
<dbReference type="RefSeq" id="WP_232594794.1">
    <property type="nucleotide sequence ID" value="NZ_BSPD01000094.1"/>
</dbReference>
<name>A0AA37WQD5_9GAMM</name>
<evidence type="ECO:0000256" key="1">
    <source>
        <dbReference type="SAM" id="Phobius"/>
    </source>
</evidence>
<comment type="caution">
    <text evidence="2">The sequence shown here is derived from an EMBL/GenBank/DDBJ whole genome shotgun (WGS) entry which is preliminary data.</text>
</comment>
<gene>
    <name evidence="2" type="ORF">GCM10007877_36850</name>
</gene>
<feature type="transmembrane region" description="Helical" evidence="1">
    <location>
        <begin position="55"/>
        <end position="73"/>
    </location>
</feature>
<dbReference type="Proteomes" id="UP001156870">
    <property type="component" value="Unassembled WGS sequence"/>
</dbReference>
<keyword evidence="3" id="KW-1185">Reference proteome</keyword>
<dbReference type="EMBL" id="BSPD01000094">
    <property type="protein sequence ID" value="GLS27966.1"/>
    <property type="molecule type" value="Genomic_DNA"/>
</dbReference>
<organism evidence="2 3">
    <name type="scientific">Marinibactrum halimedae</name>
    <dbReference type="NCBI Taxonomy" id="1444977"/>
    <lineage>
        <taxon>Bacteria</taxon>
        <taxon>Pseudomonadati</taxon>
        <taxon>Pseudomonadota</taxon>
        <taxon>Gammaproteobacteria</taxon>
        <taxon>Cellvibrionales</taxon>
        <taxon>Cellvibrionaceae</taxon>
        <taxon>Marinibactrum</taxon>
    </lineage>
</organism>
<keyword evidence="1" id="KW-0472">Membrane</keyword>
<evidence type="ECO:0000313" key="3">
    <source>
        <dbReference type="Proteomes" id="UP001156870"/>
    </source>
</evidence>